<dbReference type="RefSeq" id="WP_069991537.1">
    <property type="nucleotide sequence ID" value="NZ_LJGV01000022.1"/>
</dbReference>
<organism evidence="2 3">
    <name type="scientific">Streptomyces qinglanensis</name>
    <dbReference type="NCBI Taxonomy" id="943816"/>
    <lineage>
        <taxon>Bacteria</taxon>
        <taxon>Bacillati</taxon>
        <taxon>Actinomycetota</taxon>
        <taxon>Actinomycetes</taxon>
        <taxon>Kitasatosporales</taxon>
        <taxon>Streptomycetaceae</taxon>
        <taxon>Streptomyces</taxon>
    </lineage>
</organism>
<proteinExistence type="predicted"/>
<evidence type="ECO:0008006" key="4">
    <source>
        <dbReference type="Google" id="ProtNLM"/>
    </source>
</evidence>
<feature type="transmembrane region" description="Helical" evidence="1">
    <location>
        <begin position="32"/>
        <end position="55"/>
    </location>
</feature>
<reference evidence="2 3" key="1">
    <citation type="journal article" date="2016" name="Front. Microbiol.">
        <title>Comparative Genomics Analysis of Streptomyces Species Reveals Their Adaptation to the Marine Environment and Their Diversity at the Genomic Level.</title>
        <authorList>
            <person name="Tian X."/>
            <person name="Zhang Z."/>
            <person name="Yang T."/>
            <person name="Chen M."/>
            <person name="Li J."/>
            <person name="Chen F."/>
            <person name="Yang J."/>
            <person name="Li W."/>
            <person name="Zhang B."/>
            <person name="Zhang Z."/>
            <person name="Wu J."/>
            <person name="Zhang C."/>
            <person name="Long L."/>
            <person name="Xiao J."/>
        </authorList>
    </citation>
    <scope>NUCLEOTIDE SEQUENCE [LARGE SCALE GENOMIC DNA]</scope>
    <source>
        <strain evidence="2 3">SCSIO M10379</strain>
    </source>
</reference>
<dbReference type="Proteomes" id="UP000175829">
    <property type="component" value="Unassembled WGS sequence"/>
</dbReference>
<dbReference type="PATRIC" id="fig|943816.4.peg.1551"/>
<keyword evidence="1" id="KW-0812">Transmembrane</keyword>
<dbReference type="AlphaFoldDB" id="A0A1E7K2Z4"/>
<keyword evidence="1" id="KW-1133">Transmembrane helix</keyword>
<evidence type="ECO:0000256" key="1">
    <source>
        <dbReference type="SAM" id="Phobius"/>
    </source>
</evidence>
<comment type="caution">
    <text evidence="2">The sequence shown here is derived from an EMBL/GenBank/DDBJ whole genome shotgun (WGS) entry which is preliminary data.</text>
</comment>
<feature type="transmembrane region" description="Helical" evidence="1">
    <location>
        <begin position="67"/>
        <end position="86"/>
    </location>
</feature>
<evidence type="ECO:0000313" key="3">
    <source>
        <dbReference type="Proteomes" id="UP000175829"/>
    </source>
</evidence>
<accession>A0A1E7K2Z4</accession>
<dbReference type="EMBL" id="LJGV01000022">
    <property type="protein sequence ID" value="OEU98216.1"/>
    <property type="molecule type" value="Genomic_DNA"/>
</dbReference>
<gene>
    <name evidence="2" type="ORF">AN217_10695</name>
</gene>
<evidence type="ECO:0000313" key="2">
    <source>
        <dbReference type="EMBL" id="OEU98216.1"/>
    </source>
</evidence>
<keyword evidence="1" id="KW-0472">Membrane</keyword>
<name>A0A1E7K2Z4_9ACTN</name>
<sequence>MSHETRIQHKSSFLTEQLVEERARKTSFETRGMAVISASGTLVGITTGAVALAASGRSVTFPESARLLLVAAMVMLVLAAVLGLLINVPVRLPQADTGDLTQLLEPTARFGPDDWNRVKRDTIVALRRVNRRRARSLLAALLLVVVALVLMMASAAFALRLFPA</sequence>
<feature type="transmembrane region" description="Helical" evidence="1">
    <location>
        <begin position="137"/>
        <end position="162"/>
    </location>
</feature>
<protein>
    <recommendedName>
        <fullName evidence="4">Integral membrane plasmid transfer protein</fullName>
    </recommendedName>
</protein>